<feature type="domain" description="Phospholipid/glycerol acyltransferase" evidence="3">
    <location>
        <begin position="40"/>
        <end position="159"/>
    </location>
</feature>
<reference evidence="5" key="1">
    <citation type="journal article" date="2019" name="Int. J. Syst. Evol. Microbiol.">
        <title>The Global Catalogue of Microorganisms (GCM) 10K type strain sequencing project: providing services to taxonomists for standard genome sequencing and annotation.</title>
        <authorList>
            <consortium name="The Broad Institute Genomics Platform"/>
            <consortium name="The Broad Institute Genome Sequencing Center for Infectious Disease"/>
            <person name="Wu L."/>
            <person name="Ma J."/>
        </authorList>
    </citation>
    <scope>NUCLEOTIDE SEQUENCE [LARGE SCALE GENOMIC DNA]</scope>
    <source>
        <strain evidence="5">KLKA75</strain>
    </source>
</reference>
<dbReference type="GO" id="GO:0016746">
    <property type="term" value="F:acyltransferase activity"/>
    <property type="evidence" value="ECO:0007669"/>
    <property type="project" value="UniProtKB-KW"/>
</dbReference>
<evidence type="ECO:0000313" key="4">
    <source>
        <dbReference type="EMBL" id="MFC4909866.1"/>
    </source>
</evidence>
<name>A0ABV9U219_9ACTN</name>
<evidence type="ECO:0000256" key="1">
    <source>
        <dbReference type="ARBA" id="ARBA00022679"/>
    </source>
</evidence>
<evidence type="ECO:0000256" key="2">
    <source>
        <dbReference type="ARBA" id="ARBA00023315"/>
    </source>
</evidence>
<evidence type="ECO:0000313" key="5">
    <source>
        <dbReference type="Proteomes" id="UP001595872"/>
    </source>
</evidence>
<accession>A0ABV9U219</accession>
<keyword evidence="1" id="KW-0808">Transferase</keyword>
<proteinExistence type="predicted"/>
<protein>
    <submittedName>
        <fullName evidence="4">Lysophospholipid acyltransferase family protein</fullName>
    </submittedName>
</protein>
<dbReference type="EMBL" id="JBHSIT010000006">
    <property type="protein sequence ID" value="MFC4909866.1"/>
    <property type="molecule type" value="Genomic_DNA"/>
</dbReference>
<organism evidence="4 5">
    <name type="scientific">Actinomadura gamaensis</name>
    <dbReference type="NCBI Taxonomy" id="1763541"/>
    <lineage>
        <taxon>Bacteria</taxon>
        <taxon>Bacillati</taxon>
        <taxon>Actinomycetota</taxon>
        <taxon>Actinomycetes</taxon>
        <taxon>Streptosporangiales</taxon>
        <taxon>Thermomonosporaceae</taxon>
        <taxon>Actinomadura</taxon>
    </lineage>
</organism>
<keyword evidence="5" id="KW-1185">Reference proteome</keyword>
<sequence length="225" mass="24201">MDPERLIYPLTKYVLLGPALRVAFRPTVSGVEHVPRSGPVILAANHLAVCDSFVVPLVVPRQVFFLGKQEYFTRPGTLGRVQAAFFRGVGAISVDRSGGRAVVAAMDASAEVLRRGGAFAIHPEGTRSPDGRLYRGRTGVGRLALRTGAPVVPIGIIGTDRVQPRGQAIPKPGRVEIRFGAPLEFSGAERDREAVRYATDQVMQAIQKLSGQQYVDSYAPVQGQG</sequence>
<dbReference type="PANTHER" id="PTHR10434:SF11">
    <property type="entry name" value="1-ACYL-SN-GLYCEROL-3-PHOSPHATE ACYLTRANSFERASE"/>
    <property type="match status" value="1"/>
</dbReference>
<dbReference type="SUPFAM" id="SSF69593">
    <property type="entry name" value="Glycerol-3-phosphate (1)-acyltransferase"/>
    <property type="match status" value="1"/>
</dbReference>
<comment type="caution">
    <text evidence="4">The sequence shown here is derived from an EMBL/GenBank/DDBJ whole genome shotgun (WGS) entry which is preliminary data.</text>
</comment>
<keyword evidence="2 4" id="KW-0012">Acyltransferase</keyword>
<gene>
    <name evidence="4" type="ORF">ACFPCY_21275</name>
</gene>
<dbReference type="SMART" id="SM00563">
    <property type="entry name" value="PlsC"/>
    <property type="match status" value="1"/>
</dbReference>
<dbReference type="InterPro" id="IPR002123">
    <property type="entry name" value="Plipid/glycerol_acylTrfase"/>
</dbReference>
<dbReference type="CDD" id="cd07989">
    <property type="entry name" value="LPLAT_AGPAT-like"/>
    <property type="match status" value="1"/>
</dbReference>
<dbReference type="RefSeq" id="WP_378257730.1">
    <property type="nucleotide sequence ID" value="NZ_JBHSIT010000006.1"/>
</dbReference>
<dbReference type="PANTHER" id="PTHR10434">
    <property type="entry name" value="1-ACYL-SN-GLYCEROL-3-PHOSPHATE ACYLTRANSFERASE"/>
    <property type="match status" value="1"/>
</dbReference>
<evidence type="ECO:0000259" key="3">
    <source>
        <dbReference type="SMART" id="SM00563"/>
    </source>
</evidence>
<dbReference type="Pfam" id="PF01553">
    <property type="entry name" value="Acyltransferase"/>
    <property type="match status" value="1"/>
</dbReference>
<dbReference type="Proteomes" id="UP001595872">
    <property type="component" value="Unassembled WGS sequence"/>
</dbReference>